<name>A0A3A4A2T1_9ACTN</name>
<keyword evidence="3" id="KW-0446">Lipid-binding</keyword>
<evidence type="ECO:0000256" key="2">
    <source>
        <dbReference type="ARBA" id="ARBA00023034"/>
    </source>
</evidence>
<evidence type="ECO:0000313" key="5">
    <source>
        <dbReference type="EMBL" id="RJL22735.1"/>
    </source>
</evidence>
<dbReference type="AlphaFoldDB" id="A0A3A4A2T1"/>
<comment type="caution">
    <text evidence="5">The sequence shown here is derived from an EMBL/GenBank/DDBJ whole genome shotgun (WGS) entry which is preliminary data.</text>
</comment>
<evidence type="ECO:0000313" key="6">
    <source>
        <dbReference type="Proteomes" id="UP000265768"/>
    </source>
</evidence>
<dbReference type="Pfam" id="PF05719">
    <property type="entry name" value="GPP34"/>
    <property type="match status" value="1"/>
</dbReference>
<dbReference type="EMBL" id="QZEY01000021">
    <property type="protein sequence ID" value="RJL22735.1"/>
    <property type="molecule type" value="Genomic_DNA"/>
</dbReference>
<dbReference type="InterPro" id="IPR008628">
    <property type="entry name" value="GPP34-like"/>
</dbReference>
<dbReference type="Gene3D" id="1.10.3630.10">
    <property type="entry name" value="yeast vps74-n-term truncation variant domain like"/>
    <property type="match status" value="1"/>
</dbReference>
<protein>
    <submittedName>
        <fullName evidence="5">GPP34 family phosphoprotein</fullName>
    </submittedName>
</protein>
<gene>
    <name evidence="5" type="ORF">D5H75_34650</name>
</gene>
<proteinExistence type="predicted"/>
<dbReference type="GO" id="GO:0005737">
    <property type="term" value="C:cytoplasm"/>
    <property type="evidence" value="ECO:0007669"/>
    <property type="project" value="UniProtKB-ARBA"/>
</dbReference>
<dbReference type="InterPro" id="IPR038261">
    <property type="entry name" value="GPP34-like_sf"/>
</dbReference>
<evidence type="ECO:0000256" key="1">
    <source>
        <dbReference type="ARBA" id="ARBA00004255"/>
    </source>
</evidence>
<reference evidence="5 6" key="1">
    <citation type="submission" date="2018-09" db="EMBL/GenBank/DDBJ databases">
        <title>YIM 75507 draft genome.</title>
        <authorList>
            <person name="Tang S."/>
            <person name="Feng Y."/>
        </authorList>
    </citation>
    <scope>NUCLEOTIDE SEQUENCE [LARGE SCALE GENOMIC DNA]</scope>
    <source>
        <strain evidence="5 6">YIM 75507</strain>
    </source>
</reference>
<keyword evidence="4" id="KW-0472">Membrane</keyword>
<dbReference type="OrthoDB" id="4717569at2"/>
<dbReference type="Proteomes" id="UP000265768">
    <property type="component" value="Unassembled WGS sequence"/>
</dbReference>
<dbReference type="GO" id="GO:0070273">
    <property type="term" value="F:phosphatidylinositol-4-phosphate binding"/>
    <property type="evidence" value="ECO:0007669"/>
    <property type="project" value="InterPro"/>
</dbReference>
<comment type="subcellular location">
    <subcellularLocation>
        <location evidence="1">Golgi apparatus membrane</location>
        <topology evidence="1">Peripheral membrane protein</topology>
        <orientation evidence="1">Cytoplasmic side</orientation>
    </subcellularLocation>
</comment>
<sequence length="212" mass="23668">MHAPETLPERLYLLAYDPERGRLTARSQLGMVVRAAALAELRIQGLLQDRDDRPAAAHGARSDDPLLAEILRQISESRPRRWHHWVGKNATRASRLVRERLAETGWIQTERRAVLGIFPYTRVSVSDPRPVRDLTDAVRHAVTTARPTTRRDEREAATVALCVTGDLKRVLDRRARRAHKDRIAKIVAQAGPVPPALRKAIRDSQAAAASAG</sequence>
<organism evidence="5 6">
    <name type="scientific">Bailinhaonella thermotolerans</name>
    <dbReference type="NCBI Taxonomy" id="1070861"/>
    <lineage>
        <taxon>Bacteria</taxon>
        <taxon>Bacillati</taxon>
        <taxon>Actinomycetota</taxon>
        <taxon>Actinomycetes</taxon>
        <taxon>Streptosporangiales</taxon>
        <taxon>Streptosporangiaceae</taxon>
        <taxon>Bailinhaonella</taxon>
    </lineage>
</organism>
<dbReference type="GO" id="GO:0012505">
    <property type="term" value="C:endomembrane system"/>
    <property type="evidence" value="ECO:0007669"/>
    <property type="project" value="UniProtKB-ARBA"/>
</dbReference>
<evidence type="ECO:0000256" key="4">
    <source>
        <dbReference type="ARBA" id="ARBA00023136"/>
    </source>
</evidence>
<dbReference type="RefSeq" id="WP_119930827.1">
    <property type="nucleotide sequence ID" value="NZ_QZEY01000021.1"/>
</dbReference>
<keyword evidence="2" id="KW-0333">Golgi apparatus</keyword>
<evidence type="ECO:0000256" key="3">
    <source>
        <dbReference type="ARBA" id="ARBA00023121"/>
    </source>
</evidence>
<keyword evidence="6" id="KW-1185">Reference proteome</keyword>
<accession>A0A3A4A2T1</accession>